<evidence type="ECO:0000256" key="1">
    <source>
        <dbReference type="SAM" id="MobiDB-lite"/>
    </source>
</evidence>
<keyword evidence="2" id="KW-0472">Membrane</keyword>
<accession>A0A2U1ZTT2</accession>
<sequence length="95" mass="9435">MSATPTPPASSDPFGPGAPPTATPEPPREIAHGPRPGTVVWGLIVIGAGIVAIVAATDVALDLELTAIVGLAVAGALLLVTALVSSARHRGRSRD</sequence>
<feature type="transmembrane region" description="Helical" evidence="2">
    <location>
        <begin position="63"/>
        <end position="84"/>
    </location>
</feature>
<feature type="compositionally biased region" description="Pro residues" evidence="1">
    <location>
        <begin position="1"/>
        <end position="25"/>
    </location>
</feature>
<comment type="caution">
    <text evidence="3">The sequence shown here is derived from an EMBL/GenBank/DDBJ whole genome shotgun (WGS) entry which is preliminary data.</text>
</comment>
<evidence type="ECO:0000313" key="4">
    <source>
        <dbReference type="Proteomes" id="UP000245166"/>
    </source>
</evidence>
<keyword evidence="2" id="KW-1133">Transmembrane helix</keyword>
<feature type="region of interest" description="Disordered" evidence="1">
    <location>
        <begin position="1"/>
        <end position="34"/>
    </location>
</feature>
<proteinExistence type="predicted"/>
<dbReference type="RefSeq" id="WP_109228776.1">
    <property type="nucleotide sequence ID" value="NZ_PYHR01000002.1"/>
</dbReference>
<dbReference type="Proteomes" id="UP000245166">
    <property type="component" value="Unassembled WGS sequence"/>
</dbReference>
<keyword evidence="2" id="KW-0812">Transmembrane</keyword>
<dbReference type="AlphaFoldDB" id="A0A2U1ZTT2"/>
<name>A0A2U1ZTT2_9MICO</name>
<evidence type="ECO:0000313" key="3">
    <source>
        <dbReference type="EMBL" id="PWD50394.1"/>
    </source>
</evidence>
<reference evidence="3 4" key="1">
    <citation type="submission" date="2018-03" db="EMBL/GenBank/DDBJ databases">
        <title>Genome assembly of novel Miniimonas species PCH200.</title>
        <authorList>
            <person name="Thakur V."/>
            <person name="Kumar V."/>
            <person name="Singh D."/>
        </authorList>
    </citation>
    <scope>NUCLEOTIDE SEQUENCE [LARGE SCALE GENOMIC DNA]</scope>
    <source>
        <strain evidence="3 4">PCH200</strain>
    </source>
</reference>
<evidence type="ECO:0000256" key="2">
    <source>
        <dbReference type="SAM" id="Phobius"/>
    </source>
</evidence>
<organism evidence="3 4">
    <name type="scientific">Serinibacter arcticus</name>
    <dbReference type="NCBI Taxonomy" id="1655435"/>
    <lineage>
        <taxon>Bacteria</taxon>
        <taxon>Bacillati</taxon>
        <taxon>Actinomycetota</taxon>
        <taxon>Actinomycetes</taxon>
        <taxon>Micrococcales</taxon>
        <taxon>Beutenbergiaceae</taxon>
        <taxon>Serinibacter</taxon>
    </lineage>
</organism>
<keyword evidence="4" id="KW-1185">Reference proteome</keyword>
<dbReference type="EMBL" id="PYHR01000002">
    <property type="protein sequence ID" value="PWD50394.1"/>
    <property type="molecule type" value="Genomic_DNA"/>
</dbReference>
<gene>
    <name evidence="3" type="ORF">C8046_06755</name>
</gene>
<protein>
    <submittedName>
        <fullName evidence="3">Uncharacterized protein</fullName>
    </submittedName>
</protein>
<feature type="transmembrane region" description="Helical" evidence="2">
    <location>
        <begin position="38"/>
        <end position="57"/>
    </location>
</feature>